<keyword evidence="4" id="KW-0328">Glycosyltransferase</keyword>
<feature type="repeat" description="ANK" evidence="10">
    <location>
        <begin position="197"/>
        <end position="229"/>
    </location>
</feature>
<keyword evidence="8 11" id="KW-0472">Membrane</keyword>
<feature type="domain" description="Chitin synthase 4-like" evidence="12">
    <location>
        <begin position="486"/>
        <end position="562"/>
    </location>
</feature>
<dbReference type="GO" id="GO:0030428">
    <property type="term" value="C:cell septum"/>
    <property type="evidence" value="ECO:0007669"/>
    <property type="project" value="TreeGrafter"/>
</dbReference>
<keyword evidence="3" id="KW-1003">Cell membrane</keyword>
<dbReference type="PANTHER" id="PTHR22914:SF41">
    <property type="entry name" value="CHITIN SYNTHASE 7"/>
    <property type="match status" value="1"/>
</dbReference>
<gene>
    <name evidence="13" type="ORF">RirG_064340</name>
</gene>
<dbReference type="PANTHER" id="PTHR22914">
    <property type="entry name" value="CHITIN SYNTHASE"/>
    <property type="match status" value="1"/>
</dbReference>
<dbReference type="Gene3D" id="3.90.550.10">
    <property type="entry name" value="Spore Coat Polysaccharide Biosynthesis Protein SpsA, Chain A"/>
    <property type="match status" value="1"/>
</dbReference>
<dbReference type="OMA" id="GRANICK"/>
<evidence type="ECO:0000256" key="7">
    <source>
        <dbReference type="ARBA" id="ARBA00022989"/>
    </source>
</evidence>
<dbReference type="Pfam" id="PF22997">
    <property type="entry name" value="CHS4"/>
    <property type="match status" value="1"/>
</dbReference>
<keyword evidence="5" id="KW-0808">Transferase</keyword>
<dbReference type="HOGENOM" id="CLU_279527_0_0_1"/>
<dbReference type="GO" id="GO:0005886">
    <property type="term" value="C:plasma membrane"/>
    <property type="evidence" value="ECO:0007669"/>
    <property type="project" value="UniProtKB-SubCell"/>
</dbReference>
<proteinExistence type="predicted"/>
<keyword evidence="6 11" id="KW-0812">Transmembrane</keyword>
<evidence type="ECO:0000259" key="12">
    <source>
        <dbReference type="Pfam" id="PF22997"/>
    </source>
</evidence>
<evidence type="ECO:0000256" key="2">
    <source>
        <dbReference type="ARBA" id="ARBA00012543"/>
    </source>
</evidence>
<dbReference type="Gene3D" id="1.25.40.20">
    <property type="entry name" value="Ankyrin repeat-containing domain"/>
    <property type="match status" value="2"/>
</dbReference>
<dbReference type="PRINTS" id="PR01415">
    <property type="entry name" value="ANKYRIN"/>
</dbReference>
<evidence type="ECO:0000256" key="1">
    <source>
        <dbReference type="ARBA" id="ARBA00004651"/>
    </source>
</evidence>
<dbReference type="SUPFAM" id="SSF48403">
    <property type="entry name" value="Ankyrin repeat"/>
    <property type="match status" value="1"/>
</dbReference>
<dbReference type="GO" id="GO:0006031">
    <property type="term" value="P:chitin biosynthetic process"/>
    <property type="evidence" value="ECO:0007669"/>
    <property type="project" value="TreeGrafter"/>
</dbReference>
<feature type="repeat" description="ANK" evidence="10">
    <location>
        <begin position="164"/>
        <end position="196"/>
    </location>
</feature>
<dbReference type="Proteomes" id="UP000022910">
    <property type="component" value="Unassembled WGS sequence"/>
</dbReference>
<comment type="subcellular location">
    <subcellularLocation>
        <location evidence="1">Cell membrane</location>
        <topology evidence="1">Multi-pass membrane protein</topology>
    </subcellularLocation>
</comment>
<name>A0A015KZG8_RHIIW</name>
<feature type="transmembrane region" description="Helical" evidence="11">
    <location>
        <begin position="345"/>
        <end position="366"/>
    </location>
</feature>
<dbReference type="EMBL" id="JEMT01014925">
    <property type="protein sequence ID" value="EXX72974.1"/>
    <property type="molecule type" value="Genomic_DNA"/>
</dbReference>
<sequence length="1127" mass="128081">MQTDEITTAESVSSTVVPSTTDEDIRRTIYDVIIQNDVKELTAILTDIVNFDVNKPLSEKEGDNKNALMIASSLDCYDIVKYLLTDNNIDINLQDNFGETALFLASALGNAKIVKLLLRNNANPNIYNNENVTPLIVSSYNGHNDTVKALLEKGDVNINYQDNLCKTALSFAAHEGQPLIVELLLKNGADVNIADKLGWTPLMLAAYAGRANICKQLLIANANKNLKTSDNKTASIFAKDAGHFHIAEMIDKFVYHSNMVTYNYDEEIINVRKRDTHFLGNGNHDSRRISTASRLRTEMLPREGNTWWVYISWITTFFILDRFLIKYGNMNDKRVRQAWREKFTLCFIALLITIFMAFITFGFVSLSCSPTAPPIPLPLVDEFWGVNKKVMIVRGRIYNVGDFFNSGGHRPIIPFDDASLEPIIDQYYGKDVGELFPVNDQAIGCNKNSTVNGLSCRIDSDNRYHCHTSTNSFRTLESLFINRLVSISWDEIKNTQFRKLFAHKGRVFDLTNYLSETNTNRWLGDDEFTKSFLESLIGKDVTSDLSNIKDNNQKEIMKCFEHFQVGAVEGVTYGCASVTMAVIVVSSISTGAVIMKLISALAFDNLIAKKLVKKVITTDNVKDVIIMVPCYSEGYESMKASFDSLVATDYPDQNKILFIIADGNITGSGNDKSTPDILLDFIVPYNENFDNVRAKSYLSIGEGTKRHNMAKVYIGHYQYQNRNIPTLLIVKVGNQEERNYPKAGNRGKRDSQLVLMQMLHHAFNNGKMSPLEFDIFEKYRKLTQRTIDKCEFVMMVDADTIVKEDSVSNMVNYMLNDPSVTGLCGETRILNKTENWVTLIQVFEYYLSHHLGKSFEAVFASVTCLPGCFCMYRVFAYNYDGNRVPILVDENIMMNYSTNEVTTLHQQNLLLLGEDRYLTTLMLRAFPKRKTAYCPSAICETIAPAEFKVLVSQRRRWINGTIHNMFELLVTSELPGRFCFSMQFSVFLDIIGTFTSPFALLYVLYTFIGLVAGFPFQTAVIFSAISFSLQLILAIFTSFDPIIVMWFFIYLFSVPIWYIILPLYSFWNFDDFTWGATRKLNDDGTSSYSDTIFDKFDPKSVPFKKWEQWVKSTNSKGVSKSVSYKYI</sequence>
<dbReference type="SMR" id="A0A015KZG8"/>
<feature type="repeat" description="ANK" evidence="10">
    <location>
        <begin position="97"/>
        <end position="129"/>
    </location>
</feature>
<evidence type="ECO:0000256" key="5">
    <source>
        <dbReference type="ARBA" id="ARBA00022679"/>
    </source>
</evidence>
<evidence type="ECO:0000256" key="11">
    <source>
        <dbReference type="SAM" id="Phobius"/>
    </source>
</evidence>
<dbReference type="InterPro" id="IPR002110">
    <property type="entry name" value="Ankyrin_rpt"/>
</dbReference>
<keyword evidence="10" id="KW-0040">ANK repeat</keyword>
<evidence type="ECO:0000313" key="14">
    <source>
        <dbReference type="Proteomes" id="UP000022910"/>
    </source>
</evidence>
<keyword evidence="14" id="KW-1185">Reference proteome</keyword>
<dbReference type="InterPro" id="IPR054295">
    <property type="entry name" value="CHS4-like_dom"/>
</dbReference>
<dbReference type="PROSITE" id="PS50088">
    <property type="entry name" value="ANK_REPEAT"/>
    <property type="match status" value="3"/>
</dbReference>
<organism evidence="13 14">
    <name type="scientific">Rhizophagus irregularis (strain DAOM 197198w)</name>
    <name type="common">Glomus intraradices</name>
    <dbReference type="NCBI Taxonomy" id="1432141"/>
    <lineage>
        <taxon>Eukaryota</taxon>
        <taxon>Fungi</taxon>
        <taxon>Fungi incertae sedis</taxon>
        <taxon>Mucoromycota</taxon>
        <taxon>Glomeromycotina</taxon>
        <taxon>Glomeromycetes</taxon>
        <taxon>Glomerales</taxon>
        <taxon>Glomeraceae</taxon>
        <taxon>Rhizophagus</taxon>
    </lineage>
</organism>
<dbReference type="STRING" id="1432141.A0A015KZG8"/>
<dbReference type="SMART" id="SM00248">
    <property type="entry name" value="ANK"/>
    <property type="match status" value="5"/>
</dbReference>
<feature type="transmembrane region" description="Helical" evidence="11">
    <location>
        <begin position="1014"/>
        <end position="1036"/>
    </location>
</feature>
<evidence type="ECO:0000256" key="3">
    <source>
        <dbReference type="ARBA" id="ARBA00022475"/>
    </source>
</evidence>
<accession>A0A015KZG8</accession>
<evidence type="ECO:0000256" key="8">
    <source>
        <dbReference type="ARBA" id="ARBA00023136"/>
    </source>
</evidence>
<evidence type="ECO:0000256" key="6">
    <source>
        <dbReference type="ARBA" id="ARBA00022692"/>
    </source>
</evidence>
<dbReference type="PROSITE" id="PS50297">
    <property type="entry name" value="ANK_REP_REGION"/>
    <property type="match status" value="2"/>
</dbReference>
<dbReference type="Pfam" id="PF12796">
    <property type="entry name" value="Ank_2"/>
    <property type="match status" value="2"/>
</dbReference>
<protein>
    <recommendedName>
        <fullName evidence="2">chitin synthase</fullName>
        <ecNumber evidence="2">2.4.1.16</ecNumber>
    </recommendedName>
</protein>
<dbReference type="EC" id="2.4.1.16" evidence="2"/>
<dbReference type="AlphaFoldDB" id="A0A015KZG8"/>
<dbReference type="OrthoDB" id="370884at2759"/>
<evidence type="ECO:0000256" key="10">
    <source>
        <dbReference type="PROSITE-ProRule" id="PRU00023"/>
    </source>
</evidence>
<dbReference type="GO" id="GO:0004100">
    <property type="term" value="F:chitin synthase activity"/>
    <property type="evidence" value="ECO:0007669"/>
    <property type="project" value="UniProtKB-EC"/>
</dbReference>
<feature type="transmembrane region" description="Helical" evidence="11">
    <location>
        <begin position="986"/>
        <end position="1008"/>
    </location>
</feature>
<feature type="transmembrane region" description="Helical" evidence="11">
    <location>
        <begin position="307"/>
        <end position="325"/>
    </location>
</feature>
<dbReference type="SUPFAM" id="SSF53448">
    <property type="entry name" value="Nucleotide-diphospho-sugar transferases"/>
    <property type="match status" value="1"/>
</dbReference>
<dbReference type="InterPro" id="IPR004835">
    <property type="entry name" value="Chitin_synth"/>
</dbReference>
<keyword evidence="7 11" id="KW-1133">Transmembrane helix</keyword>
<dbReference type="Pfam" id="PF03142">
    <property type="entry name" value="Chitin_synth_2"/>
    <property type="match status" value="1"/>
</dbReference>
<reference evidence="13 14" key="1">
    <citation type="submission" date="2014-02" db="EMBL/GenBank/DDBJ databases">
        <title>Single nucleus genome sequencing reveals high similarity among nuclei of an endomycorrhizal fungus.</title>
        <authorList>
            <person name="Lin K."/>
            <person name="Geurts R."/>
            <person name="Zhang Z."/>
            <person name="Limpens E."/>
            <person name="Saunders D.G."/>
            <person name="Mu D."/>
            <person name="Pang E."/>
            <person name="Cao H."/>
            <person name="Cha H."/>
            <person name="Lin T."/>
            <person name="Zhou Q."/>
            <person name="Shang Y."/>
            <person name="Li Y."/>
            <person name="Ivanov S."/>
            <person name="Sharma T."/>
            <person name="Velzen R.V."/>
            <person name="Ruijter N.D."/>
            <person name="Aanen D.K."/>
            <person name="Win J."/>
            <person name="Kamoun S."/>
            <person name="Bisseling T."/>
            <person name="Huang S."/>
        </authorList>
    </citation>
    <scope>NUCLEOTIDE SEQUENCE [LARGE SCALE GENOMIC DNA]</scope>
    <source>
        <strain evidence="14">DAOM197198w</strain>
    </source>
</reference>
<feature type="transmembrane region" description="Helical" evidence="11">
    <location>
        <begin position="1043"/>
        <end position="1067"/>
    </location>
</feature>
<dbReference type="InterPro" id="IPR036770">
    <property type="entry name" value="Ankyrin_rpt-contain_sf"/>
</dbReference>
<evidence type="ECO:0000256" key="9">
    <source>
        <dbReference type="ARBA" id="ARBA00023180"/>
    </source>
</evidence>
<evidence type="ECO:0000313" key="13">
    <source>
        <dbReference type="EMBL" id="EXX72974.1"/>
    </source>
</evidence>
<dbReference type="CDD" id="cd04190">
    <property type="entry name" value="Chitin_synth_C"/>
    <property type="match status" value="1"/>
</dbReference>
<dbReference type="InterPro" id="IPR029044">
    <property type="entry name" value="Nucleotide-diphossugar_trans"/>
</dbReference>
<evidence type="ECO:0000256" key="4">
    <source>
        <dbReference type="ARBA" id="ARBA00022676"/>
    </source>
</evidence>
<keyword evidence="9" id="KW-0325">Glycoprotein</keyword>
<comment type="caution">
    <text evidence="13">The sequence shown here is derived from an EMBL/GenBank/DDBJ whole genome shotgun (WGS) entry which is preliminary data.</text>
</comment>